<feature type="coiled-coil region" evidence="5">
    <location>
        <begin position="81"/>
        <end position="115"/>
    </location>
</feature>
<keyword evidence="8" id="KW-1185">Reference proteome</keyword>
<keyword evidence="5" id="KW-0175">Coiled coil</keyword>
<evidence type="ECO:0000259" key="6">
    <source>
        <dbReference type="PROSITE" id="PS50937"/>
    </source>
</evidence>
<evidence type="ECO:0000313" key="7">
    <source>
        <dbReference type="EMBL" id="SFJ67654.1"/>
    </source>
</evidence>
<keyword evidence="1" id="KW-0678">Repressor</keyword>
<evidence type="ECO:0000256" key="5">
    <source>
        <dbReference type="SAM" id="Coils"/>
    </source>
</evidence>
<evidence type="ECO:0000256" key="2">
    <source>
        <dbReference type="ARBA" id="ARBA00023015"/>
    </source>
</evidence>
<dbReference type="RefSeq" id="WP_075035890.1">
    <property type="nucleotide sequence ID" value="NZ_FOSB01000003.1"/>
</dbReference>
<accession>A0A1I3T997</accession>
<dbReference type="EMBL" id="FOSB01000003">
    <property type="protein sequence ID" value="SFJ67654.1"/>
    <property type="molecule type" value="Genomic_DNA"/>
</dbReference>
<keyword evidence="2" id="KW-0805">Transcription regulation</keyword>
<keyword evidence="4" id="KW-0804">Transcription</keyword>
<evidence type="ECO:0000256" key="4">
    <source>
        <dbReference type="ARBA" id="ARBA00023163"/>
    </source>
</evidence>
<organism evidence="7 8">
    <name type="scientific">Halobacillus dabanensis</name>
    <dbReference type="NCBI Taxonomy" id="240302"/>
    <lineage>
        <taxon>Bacteria</taxon>
        <taxon>Bacillati</taxon>
        <taxon>Bacillota</taxon>
        <taxon>Bacilli</taxon>
        <taxon>Bacillales</taxon>
        <taxon>Bacillaceae</taxon>
        <taxon>Halobacillus</taxon>
    </lineage>
</organism>
<dbReference type="GO" id="GO:0003677">
    <property type="term" value="F:DNA binding"/>
    <property type="evidence" value="ECO:0007669"/>
    <property type="project" value="UniProtKB-KW"/>
</dbReference>
<evidence type="ECO:0000313" key="8">
    <source>
        <dbReference type="Proteomes" id="UP000183557"/>
    </source>
</evidence>
<dbReference type="Proteomes" id="UP000183557">
    <property type="component" value="Unassembled WGS sequence"/>
</dbReference>
<feature type="domain" description="HTH merR-type" evidence="6">
    <location>
        <begin position="4"/>
        <end position="74"/>
    </location>
</feature>
<dbReference type="AlphaFoldDB" id="A0A1I3T997"/>
<dbReference type="PANTHER" id="PTHR30204:SF69">
    <property type="entry name" value="MERR-FAMILY TRANSCRIPTIONAL REGULATOR"/>
    <property type="match status" value="1"/>
</dbReference>
<gene>
    <name evidence="7" type="ORF">SAMN04487936_103291</name>
</gene>
<sequence length="284" mass="33510">MHKRFTIGEISKLHNIPVKTLRYYDDIDLFKPYEVDERTGYRYYSTEQFEHLNTIHYLREMGIALKDIKNVFERRDTDFFYTLLQKQEEAVAQQIRELEKVKQRARNRMDDLAWAMNLTNVGIPHLQKLEERHILELKEPIHTHAELELALRKLENLTKRKATVFIGGVGVRLPLEALQSKKFQAYESIFIMAEEKTDSPLSTVLPAMTYACIYCNESRLESPGDYYDKLMDYINDQGLRATGEAIERVIIDDYVTKNKDEYLYEIQIPVVKRKAHAPWETRNA</sequence>
<dbReference type="Pfam" id="PF13411">
    <property type="entry name" value="MerR_1"/>
    <property type="match status" value="1"/>
</dbReference>
<dbReference type="PROSITE" id="PS50937">
    <property type="entry name" value="HTH_MERR_2"/>
    <property type="match status" value="1"/>
</dbReference>
<evidence type="ECO:0000256" key="3">
    <source>
        <dbReference type="ARBA" id="ARBA00023125"/>
    </source>
</evidence>
<keyword evidence="3" id="KW-0238">DNA-binding</keyword>
<dbReference type="CDD" id="cd01107">
    <property type="entry name" value="HTH_BmrR"/>
    <property type="match status" value="1"/>
</dbReference>
<dbReference type="InterPro" id="IPR011256">
    <property type="entry name" value="Reg_factor_effector_dom_sf"/>
</dbReference>
<dbReference type="OrthoDB" id="9773308at2"/>
<dbReference type="Gene3D" id="1.10.1660.10">
    <property type="match status" value="1"/>
</dbReference>
<dbReference type="PANTHER" id="PTHR30204">
    <property type="entry name" value="REDOX-CYCLING DRUG-SENSING TRANSCRIPTIONAL ACTIVATOR SOXR"/>
    <property type="match status" value="1"/>
</dbReference>
<dbReference type="SMART" id="SM00422">
    <property type="entry name" value="HTH_MERR"/>
    <property type="match status" value="1"/>
</dbReference>
<dbReference type="InterPro" id="IPR047057">
    <property type="entry name" value="MerR_fam"/>
</dbReference>
<dbReference type="InterPro" id="IPR009061">
    <property type="entry name" value="DNA-bd_dom_put_sf"/>
</dbReference>
<evidence type="ECO:0000256" key="1">
    <source>
        <dbReference type="ARBA" id="ARBA00022491"/>
    </source>
</evidence>
<dbReference type="InterPro" id="IPR000551">
    <property type="entry name" value="MerR-type_HTH_dom"/>
</dbReference>
<proteinExistence type="predicted"/>
<protein>
    <submittedName>
        <fullName evidence="7">Effector-binding domain-containing protein</fullName>
    </submittedName>
</protein>
<dbReference type="SUPFAM" id="SSF46955">
    <property type="entry name" value="Putative DNA-binding domain"/>
    <property type="match status" value="1"/>
</dbReference>
<dbReference type="Gene3D" id="3.20.80.10">
    <property type="entry name" value="Regulatory factor, effector binding domain"/>
    <property type="match status" value="1"/>
</dbReference>
<name>A0A1I3T997_HALDA</name>
<dbReference type="SUPFAM" id="SSF55136">
    <property type="entry name" value="Probable bacterial effector-binding domain"/>
    <property type="match status" value="1"/>
</dbReference>
<reference evidence="8" key="1">
    <citation type="submission" date="2016-10" db="EMBL/GenBank/DDBJ databases">
        <authorList>
            <person name="Varghese N."/>
            <person name="Submissions S."/>
        </authorList>
    </citation>
    <scope>NUCLEOTIDE SEQUENCE [LARGE SCALE GENOMIC DNA]</scope>
    <source>
        <strain evidence="8">CGMCC 1.3704</strain>
    </source>
</reference>
<dbReference type="GO" id="GO:0003700">
    <property type="term" value="F:DNA-binding transcription factor activity"/>
    <property type="evidence" value="ECO:0007669"/>
    <property type="project" value="InterPro"/>
</dbReference>